<keyword evidence="1" id="KW-0472">Membrane</keyword>
<evidence type="ECO:0000256" key="1">
    <source>
        <dbReference type="SAM" id="Phobius"/>
    </source>
</evidence>
<accession>A0A517ZLL9</accession>
<keyword evidence="2" id="KW-0732">Signal</keyword>
<protein>
    <recommendedName>
        <fullName evidence="5">DUF4159 domain-containing protein</fullName>
    </recommendedName>
</protein>
<feature type="transmembrane region" description="Helical" evidence="1">
    <location>
        <begin position="407"/>
        <end position="431"/>
    </location>
</feature>
<name>A0A517ZLL9_9PLAN</name>
<dbReference type="EMBL" id="CP036276">
    <property type="protein sequence ID" value="QDU43357.1"/>
    <property type="molecule type" value="Genomic_DNA"/>
</dbReference>
<feature type="chain" id="PRO_5022033884" description="DUF4159 domain-containing protein" evidence="2">
    <location>
        <begin position="28"/>
        <end position="687"/>
    </location>
</feature>
<organism evidence="3 4">
    <name type="scientific">Symmachiella dynata</name>
    <dbReference type="NCBI Taxonomy" id="2527995"/>
    <lineage>
        <taxon>Bacteria</taxon>
        <taxon>Pseudomonadati</taxon>
        <taxon>Planctomycetota</taxon>
        <taxon>Planctomycetia</taxon>
        <taxon>Planctomycetales</taxon>
        <taxon>Planctomycetaceae</taxon>
        <taxon>Symmachiella</taxon>
    </lineage>
</organism>
<dbReference type="AlphaFoldDB" id="A0A517ZLL9"/>
<feature type="signal peptide" evidence="2">
    <location>
        <begin position="1"/>
        <end position="27"/>
    </location>
</feature>
<evidence type="ECO:0000313" key="3">
    <source>
        <dbReference type="EMBL" id="QDU43357.1"/>
    </source>
</evidence>
<proteinExistence type="predicted"/>
<dbReference type="Proteomes" id="UP000319383">
    <property type="component" value="Chromosome"/>
</dbReference>
<gene>
    <name evidence="3" type="ORF">Mal52_18290</name>
</gene>
<sequence precursor="true">MNSRSARTSFYAAILLLTATGTPQLFASGSDFTRTTKDLTLTVDSRWAGGRYGGYAPIRIRLRNTGKPQELLFRFESDGYAKLPRVQQRITIGQNETRQFTMAVPMVSESGYGSYAGGQLTVRRNGRVIKNLSDSISLAENGSDSVNCPALLVVSTKKVDCEPFSSAANSLSAAKGMTSPYGSSSSEDYQVIDPIMLPQSAVDYSGLDIMALSLETLKKIPDGARSAINNWVRTGGKLLVYETGAAAADVPELRGLLELTDAETWRHAPINARKPIKIITEEELQGIGVSEIETTPTEVSGDYDWENSPNTFAFHPQVLGYVIAMPDNPFPGTPQDWAWMMNSLTPDSWRWTTRQGISTRQADSSFADFAIPGVGGVPKIAFIVLISAFTIVIGPLNYFFLKRRQQLYLLVVTIPSIAFLTSCALFAYAAVSDGFGVTSRTRSVTLLDQRTKTAVALGRTALYAGVAPSDGLRFDADTAVFPIWSAGQDSPQGSVDWTNGQHFSSGWIRSRTPMQFLSTVCRTERGRLEITPSSDSATINVANGLAWNIETLVVIDDEGNTFLGSELPAGDSNSLKRTKAAEVVSVLKRQYTTHPLEIQPSGAAPVTSSTSITTYSGYPSNEYSLNLNYTDGNLERTLSRLLKPRNTTTLTDLHRSYIAILSENPGVELGVENTDPKGDFHVIWGQY</sequence>
<dbReference type="KEGG" id="sdyn:Mal52_18290"/>
<evidence type="ECO:0008006" key="5">
    <source>
        <dbReference type="Google" id="ProtNLM"/>
    </source>
</evidence>
<keyword evidence="1" id="KW-0812">Transmembrane</keyword>
<dbReference type="RefSeq" id="WP_145375473.1">
    <property type="nucleotide sequence ID" value="NZ_CP036276.1"/>
</dbReference>
<evidence type="ECO:0000256" key="2">
    <source>
        <dbReference type="SAM" id="SignalP"/>
    </source>
</evidence>
<evidence type="ECO:0000313" key="4">
    <source>
        <dbReference type="Proteomes" id="UP000319383"/>
    </source>
</evidence>
<keyword evidence="1" id="KW-1133">Transmembrane helix</keyword>
<reference evidence="3 4" key="1">
    <citation type="submission" date="2019-02" db="EMBL/GenBank/DDBJ databases">
        <title>Deep-cultivation of Planctomycetes and their phenomic and genomic characterization uncovers novel biology.</title>
        <authorList>
            <person name="Wiegand S."/>
            <person name="Jogler M."/>
            <person name="Boedeker C."/>
            <person name="Pinto D."/>
            <person name="Vollmers J."/>
            <person name="Rivas-Marin E."/>
            <person name="Kohn T."/>
            <person name="Peeters S.H."/>
            <person name="Heuer A."/>
            <person name="Rast P."/>
            <person name="Oberbeckmann S."/>
            <person name="Bunk B."/>
            <person name="Jeske O."/>
            <person name="Meyerdierks A."/>
            <person name="Storesund J.E."/>
            <person name="Kallscheuer N."/>
            <person name="Luecker S."/>
            <person name="Lage O.M."/>
            <person name="Pohl T."/>
            <person name="Merkel B.J."/>
            <person name="Hornburger P."/>
            <person name="Mueller R.-W."/>
            <person name="Bruemmer F."/>
            <person name="Labrenz M."/>
            <person name="Spormann A.M."/>
            <person name="Op den Camp H."/>
            <person name="Overmann J."/>
            <person name="Amann R."/>
            <person name="Jetten M.S.M."/>
            <person name="Mascher T."/>
            <person name="Medema M.H."/>
            <person name="Devos D.P."/>
            <person name="Kaster A.-K."/>
            <person name="Ovreas L."/>
            <person name="Rohde M."/>
            <person name="Galperin M.Y."/>
            <person name="Jogler C."/>
        </authorList>
    </citation>
    <scope>NUCLEOTIDE SEQUENCE [LARGE SCALE GENOMIC DNA]</scope>
    <source>
        <strain evidence="3 4">Mal52</strain>
    </source>
</reference>
<feature type="transmembrane region" description="Helical" evidence="1">
    <location>
        <begin position="380"/>
        <end position="400"/>
    </location>
</feature>
<keyword evidence="4" id="KW-1185">Reference proteome</keyword>